<dbReference type="GO" id="GO:0016740">
    <property type="term" value="F:transferase activity"/>
    <property type="evidence" value="ECO:0007669"/>
    <property type="project" value="UniProtKB-KW"/>
</dbReference>
<accession>A0A5B8G094</accession>
<dbReference type="Pfam" id="PF13409">
    <property type="entry name" value="GST_N_2"/>
    <property type="match status" value="1"/>
</dbReference>
<dbReference type="InterPro" id="IPR036282">
    <property type="entry name" value="Glutathione-S-Trfase_C_sf"/>
</dbReference>
<dbReference type="PANTHER" id="PTHR44051">
    <property type="entry name" value="GLUTATHIONE S-TRANSFERASE-RELATED"/>
    <property type="match status" value="1"/>
</dbReference>
<dbReference type="InterPro" id="IPR004045">
    <property type="entry name" value="Glutathione_S-Trfase_N"/>
</dbReference>
<feature type="transmembrane region" description="Helical" evidence="1">
    <location>
        <begin position="240"/>
        <end position="260"/>
    </location>
</feature>
<feature type="domain" description="GST C-terminal" evidence="3">
    <location>
        <begin position="163"/>
        <end position="296"/>
    </location>
</feature>
<keyword evidence="1" id="KW-0812">Transmembrane</keyword>
<keyword evidence="4" id="KW-0808">Transferase</keyword>
<feature type="domain" description="GST N-terminal" evidence="2">
    <location>
        <begin position="73"/>
        <end position="157"/>
    </location>
</feature>
<dbReference type="PROSITE" id="PS50404">
    <property type="entry name" value="GST_NTER"/>
    <property type="match status" value="1"/>
</dbReference>
<evidence type="ECO:0000313" key="4">
    <source>
        <dbReference type="EMBL" id="QDL93130.1"/>
    </source>
</evidence>
<sequence>MQARHCRTRRTCVAPGQGFHDGKISHARTRRLLPRKIKPPAGSGNHPGPSGIRGRLLICTYGPRNQQLTQDKTMLFYDADNPTPNVMPVRMFIHERDGLALDTTIISLAELENRGRNYRETVNRRGEVPALRGQDGQVITEIIAICEYLDEKATGGRSLIGDTPEHRAHVRMWTRRVDLEIAQPVVAWWRGSSDAEDFYMGYRTLAPEAQRFHRLLAEQGMNMLDEEMEARHYICGDKMMLADILLFGTMFTMSMTGAWINNPNRKNLAAWSERMRVSGSARAALTSLAGAKDSLA</sequence>
<dbReference type="Gene3D" id="3.40.30.10">
    <property type="entry name" value="Glutaredoxin"/>
    <property type="match status" value="1"/>
</dbReference>
<keyword evidence="5" id="KW-1185">Reference proteome</keyword>
<reference evidence="4 5" key="1">
    <citation type="submission" date="2019-06" db="EMBL/GenBank/DDBJ databases">
        <title>Genome sequence of Rhodobacteraceae bacterium D4M1.</title>
        <authorList>
            <person name="Cao J."/>
        </authorList>
    </citation>
    <scope>NUCLEOTIDE SEQUENCE [LARGE SCALE GENOMIC DNA]</scope>
    <source>
        <strain evidence="4 5">D4M1</strain>
    </source>
</reference>
<dbReference type="Pfam" id="PF00043">
    <property type="entry name" value="GST_C"/>
    <property type="match status" value="1"/>
</dbReference>
<dbReference type="InterPro" id="IPR036249">
    <property type="entry name" value="Thioredoxin-like_sf"/>
</dbReference>
<dbReference type="SUPFAM" id="SSF47616">
    <property type="entry name" value="GST C-terminal domain-like"/>
    <property type="match status" value="1"/>
</dbReference>
<organism evidence="4 5">
    <name type="scientific">Paroceanicella profunda</name>
    <dbReference type="NCBI Taxonomy" id="2579971"/>
    <lineage>
        <taxon>Bacteria</taxon>
        <taxon>Pseudomonadati</taxon>
        <taxon>Pseudomonadota</taxon>
        <taxon>Alphaproteobacteria</taxon>
        <taxon>Rhodobacterales</taxon>
        <taxon>Paracoccaceae</taxon>
        <taxon>Paroceanicella</taxon>
    </lineage>
</organism>
<dbReference type="SFLD" id="SFLDS00019">
    <property type="entry name" value="Glutathione_Transferase_(cytos"/>
    <property type="match status" value="1"/>
</dbReference>
<dbReference type="InterPro" id="IPR040079">
    <property type="entry name" value="Glutathione_S-Trfase"/>
</dbReference>
<evidence type="ECO:0000259" key="3">
    <source>
        <dbReference type="PROSITE" id="PS50405"/>
    </source>
</evidence>
<dbReference type="EMBL" id="CP040818">
    <property type="protein sequence ID" value="QDL93130.1"/>
    <property type="molecule type" value="Genomic_DNA"/>
</dbReference>
<dbReference type="AlphaFoldDB" id="A0A5B8G094"/>
<dbReference type="Gene3D" id="1.20.1050.10">
    <property type="match status" value="1"/>
</dbReference>
<keyword evidence="1" id="KW-1133">Transmembrane helix</keyword>
<dbReference type="PANTHER" id="PTHR44051:SF8">
    <property type="entry name" value="GLUTATHIONE S-TRANSFERASE GSTA"/>
    <property type="match status" value="1"/>
</dbReference>
<keyword evidence="1" id="KW-0472">Membrane</keyword>
<dbReference type="InterPro" id="IPR010987">
    <property type="entry name" value="Glutathione-S-Trfase_C-like"/>
</dbReference>
<evidence type="ECO:0000259" key="2">
    <source>
        <dbReference type="PROSITE" id="PS50404"/>
    </source>
</evidence>
<evidence type="ECO:0000313" key="5">
    <source>
        <dbReference type="Proteomes" id="UP000305888"/>
    </source>
</evidence>
<protein>
    <submittedName>
        <fullName evidence="4">Glutathione S-transferase family protein</fullName>
    </submittedName>
</protein>
<dbReference type="KEGG" id="ppru:FDP22_15875"/>
<dbReference type="PROSITE" id="PS50405">
    <property type="entry name" value="GST_CTER"/>
    <property type="match status" value="1"/>
</dbReference>
<proteinExistence type="predicted"/>
<dbReference type="Proteomes" id="UP000305888">
    <property type="component" value="Chromosome"/>
</dbReference>
<dbReference type="SUPFAM" id="SSF52833">
    <property type="entry name" value="Thioredoxin-like"/>
    <property type="match status" value="1"/>
</dbReference>
<name>A0A5B8G094_9RHOB</name>
<dbReference type="InterPro" id="IPR004046">
    <property type="entry name" value="GST_C"/>
</dbReference>
<evidence type="ECO:0000256" key="1">
    <source>
        <dbReference type="SAM" id="Phobius"/>
    </source>
</evidence>
<gene>
    <name evidence="4" type="ORF">FDP22_15875</name>
</gene>
<dbReference type="OrthoDB" id="9794721at2"/>